<comment type="caution">
    <text evidence="1">The sequence shown here is derived from an EMBL/GenBank/DDBJ whole genome shotgun (WGS) entry which is preliminary data.</text>
</comment>
<organism evidence="1 2">
    <name type="scientific">Collibacillus ludicampi</name>
    <dbReference type="NCBI Taxonomy" id="2771369"/>
    <lineage>
        <taxon>Bacteria</taxon>
        <taxon>Bacillati</taxon>
        <taxon>Bacillota</taxon>
        <taxon>Bacilli</taxon>
        <taxon>Bacillales</taxon>
        <taxon>Alicyclobacillaceae</taxon>
        <taxon>Collibacillus</taxon>
    </lineage>
</organism>
<name>A0AAV4LFW4_9BACL</name>
<accession>A0AAV4LFW4</accession>
<dbReference type="AlphaFoldDB" id="A0AAV4LFW4"/>
<evidence type="ECO:0000313" key="1">
    <source>
        <dbReference type="EMBL" id="GIM46543.1"/>
    </source>
</evidence>
<protein>
    <submittedName>
        <fullName evidence="1">Uncharacterized protein</fullName>
    </submittedName>
</protein>
<sequence length="41" mass="4715">MLLRIERPETVAPRAMAKNVPMLYPAYVPIIPVFDDVAFRL</sequence>
<proteinExistence type="predicted"/>
<reference evidence="1" key="1">
    <citation type="journal article" date="2023" name="Int. J. Syst. Evol. Microbiol.">
        <title>Collibacillus ludicampi gen. nov., sp. nov., a new soil bacterium of the family Alicyclobacillaceae.</title>
        <authorList>
            <person name="Jojima T."/>
            <person name="Ioku Y."/>
            <person name="Fukuta Y."/>
            <person name="Shirasaka N."/>
            <person name="Matsumura Y."/>
            <person name="Mori M."/>
        </authorList>
    </citation>
    <scope>NUCLEOTIDE SEQUENCE</scope>
    <source>
        <strain evidence="1">TP075</strain>
    </source>
</reference>
<keyword evidence="2" id="KW-1185">Reference proteome</keyword>
<gene>
    <name evidence="1" type="ORF">DNHGIG_20920</name>
</gene>
<evidence type="ECO:0000313" key="2">
    <source>
        <dbReference type="Proteomes" id="UP001057291"/>
    </source>
</evidence>
<dbReference type="Proteomes" id="UP001057291">
    <property type="component" value="Unassembled WGS sequence"/>
</dbReference>
<dbReference type="EMBL" id="BOQE01000001">
    <property type="protein sequence ID" value="GIM46543.1"/>
    <property type="molecule type" value="Genomic_DNA"/>
</dbReference>